<evidence type="ECO:0000313" key="2">
    <source>
        <dbReference type="EMBL" id="KKL09280.1"/>
    </source>
</evidence>
<protein>
    <submittedName>
        <fullName evidence="2">Uncharacterized protein</fullName>
    </submittedName>
</protein>
<name>A0A0F9AIR6_9ZZZZ</name>
<accession>A0A0F9AIR6</accession>
<evidence type="ECO:0000256" key="1">
    <source>
        <dbReference type="SAM" id="MobiDB-lite"/>
    </source>
</evidence>
<proteinExistence type="predicted"/>
<reference evidence="2" key="1">
    <citation type="journal article" date="2015" name="Nature">
        <title>Complex archaea that bridge the gap between prokaryotes and eukaryotes.</title>
        <authorList>
            <person name="Spang A."/>
            <person name="Saw J.H."/>
            <person name="Jorgensen S.L."/>
            <person name="Zaremba-Niedzwiedzka K."/>
            <person name="Martijn J."/>
            <person name="Lind A.E."/>
            <person name="van Eijk R."/>
            <person name="Schleper C."/>
            <person name="Guy L."/>
            <person name="Ettema T.J."/>
        </authorList>
    </citation>
    <scope>NUCLEOTIDE SEQUENCE</scope>
</reference>
<feature type="compositionally biased region" description="Basic and acidic residues" evidence="1">
    <location>
        <begin position="139"/>
        <end position="148"/>
    </location>
</feature>
<gene>
    <name evidence="2" type="ORF">LCGC14_2567420</name>
</gene>
<organism evidence="2">
    <name type="scientific">marine sediment metagenome</name>
    <dbReference type="NCBI Taxonomy" id="412755"/>
    <lineage>
        <taxon>unclassified sequences</taxon>
        <taxon>metagenomes</taxon>
        <taxon>ecological metagenomes</taxon>
    </lineage>
</organism>
<dbReference type="EMBL" id="LAZR01042547">
    <property type="protein sequence ID" value="KKL09280.1"/>
    <property type="molecule type" value="Genomic_DNA"/>
</dbReference>
<comment type="caution">
    <text evidence="2">The sequence shown here is derived from an EMBL/GenBank/DDBJ whole genome shotgun (WGS) entry which is preliminary data.</text>
</comment>
<dbReference type="AlphaFoldDB" id="A0A0F9AIR6"/>
<feature type="region of interest" description="Disordered" evidence="1">
    <location>
        <begin position="113"/>
        <end position="151"/>
    </location>
</feature>
<feature type="non-terminal residue" evidence="2">
    <location>
        <position position="173"/>
    </location>
</feature>
<sequence length="173" mass="19393">MFCPNRVNKGYAPPYLSPPDLALHLQLGGCGVMSQSEQTIDRPKGDGWDDTKNERRCDLVDREIEGTLLPAEKRELEDLQSQMLAYRRKVAPLPVDWAAKTLADLQEFQSPVLNESMPADDEPSCWKTTDHATPSYSAGRDRPTRPDGDDMEALCLAAFDRGDRTTLQQVIDE</sequence>